<dbReference type="PROSITE" id="PS00024">
    <property type="entry name" value="HEMOPEXIN"/>
    <property type="match status" value="1"/>
</dbReference>
<dbReference type="InterPro" id="IPR000585">
    <property type="entry name" value="Hemopexin-like_dom"/>
</dbReference>
<dbReference type="Pfam" id="PF01471">
    <property type="entry name" value="PG_binding_1"/>
    <property type="match status" value="1"/>
</dbReference>
<dbReference type="CDD" id="cd04278">
    <property type="entry name" value="ZnMc_MMP"/>
    <property type="match status" value="3"/>
</dbReference>
<keyword evidence="6" id="KW-0677">Repeat</keyword>
<feature type="domain" description="Peptidase metallopeptidase" evidence="16">
    <location>
        <begin position="674"/>
        <end position="835"/>
    </location>
</feature>
<dbReference type="PANTHER" id="PTHR10201:SF291">
    <property type="entry name" value="MATRIX METALLOPROTEINASE 1, ISOFORM C-RELATED"/>
    <property type="match status" value="1"/>
</dbReference>
<dbReference type="SUPFAM" id="SSF55486">
    <property type="entry name" value="Metalloproteases ('zincins'), catalytic domain"/>
    <property type="match status" value="4"/>
</dbReference>
<sequence>MSCLTQCDIRTEQECNYKTTKKKLKHILQLFLLLVMGVLLVNLQVEAKDFTEAVIYMSRYGYLPPNINNQRSASIVTNEEFSKGLRDLQNFFRLNATGVLDEPTVKLLRTPRCGVPDKVYGTNLRYRRYAHEGGQWTSSKVDYRVRQYSNSGRLSKEDIDQQLKLSFDIWSEHCSLVFRAKTKGETIIQIRWENGSHGCAEEFDGPEGVLAHAYPPDCGDTHFDDEEEWSTTYKNGKHLQQVATHELGHALGMAHSDVEEAIMAPRYDEGRKEIKLHSDDIKGIQVDNISCYQQNANWVLYGPKGGTIPTNAKKASPAAASCMYSVRLDAIFTDSKGKTFMFQGLSVWELDSKGIVAGYPKKISEVWKGAPVNIDAAINFNGGDYFFKGQKYWVFYKGKKSMRSPQYINKGFKGIPENVDAAMDNKGVVYFFKGEKYWKYDPKFGFLTKKSYPKHISKWGLKTPIDAALRFTNKKCYFFRGEKYWRCSLKSLKVFPKSLTSPGEKADFNFRKGIPLRENFTFQVEKDRAHPFPRPTREWWLHCGKKRVSAFILRRRSQNVKTHRRSSKSLFIVLQTVVGLSSLVTNHSVSGSKLNVEMYLSRYGYLPPMTRNDSFERLIAKDLVSEGLREFQRFNGLNVTGRFDDATAQLMNTPRCGVPDKIWKNGRSKRFVVYGKYWDITDFTYRITKYSDTSKLRKSEIDSEIKKAFNLWSDVSLLTFTYMSHGRTTMDLRFEVRNHGDPDPFDGRGGTLAHAFYPGSSVSGNAHFDDEEDWTKESQTGTNLIQAGGHEFGHALGLSHSNNQDALMFAYYRGYIPNYHLNRDDVAGIVAIYGDKHGNGRNPSLRKKHVNAVTFKITKSTPSWAITKPTYKSVVYPTKKTIGVPTYDPYLCRKDVVIDTILVDYDKKTYIFVGFKYWEVTPHGLVGSYSIFSRWPRLPGNLDAAYYYKTDGYTYFFQKNKCWRYKQNKPDYGYPKEISVEFHGLPSKGIDAVLLLNGKRYFFKGMYFWKYSTSLTTMKSKYPKLIGKSWKGLPDHLTAAVHYTNNKYYFFKGDDYWRYNPLTKKVDREIPSYPRSIYLSKYGYLPRRTGTFAEVQSIENEVFSRALIEFQSFVGLSKTGFLDKQTLELMRKRRCAFPDRKYEGNGRSKRYILEGSKWESTDVKYCIKDYSKSSRLRKEEIKDGIAKALSSWSKVSNLVFTKLKTEKGCHIEIRFANRSHGDYEPFDGPGGLLAHGFFPEAGGDTHFDDEEDWTMSGKKGTNFIQTATHEFGHSLGLSHSDVKSALMAAYYEENNVKTELHPDDVEAIQALYGEKGGPVPTLDPDEDPFYAKPKVPAACVYRVRIDAACSASRGSSYLFMGDKVWKIGTYGIESGYPKLIKAQFPKAPVDINAAIRYNGNCIYIFKDQKVWRYYKGKIASGYPKYIKKVFKGIPDRLDGAFESGRTVYFIKGSQYWKYEPKLLFSSRRITPKSVSTWKGIPKNVTAALRHDNGYVYFFQKEYYWRLNKKRTAVGFVTIQIVQVNERVVVSLRSKEKKFKNAVVPFAPSLRGHNKIRKYDGLLMFFILMESIKPRYPSKPNKIIRKCSLPWNLAVTLLLIVVHQSACHATDDATELMWDVFYNKKKSFDSSGVLDEETLKLMETPRCGFPDKFPDSTGRHKRYSLGFFKWRSKELKYKVTKYSSNPELTKQQVDEDVARALKTWSDKSALYFTKVEGPEVDIDISFQTKNHGDGVPFDGRGGVLAHAFFPGPGRGGDAHFDGDEYWSIGSKPGIKLDRVATHEFGHSLGLGHSRNRDAIMYAFYKGSKAILGLHSDDIAGIQALYGSNKLKPTLNITPPTEKEKTYFTSSVKVPFRRRTTVKTTASSEETSPSSSTTTTTTTAASTTKNHSTFSRNLLCNNSFLKYIMFKDYDGKVYLLSGTFFWEGTENGFDVDKPQLIGSKWKGVHSYLDTAFSYKNQTYFFKGSISWQFNEKETKKAQPKLIRHRFHDIPNSVDVVLPVKDKIFAFRGFYYWKHPTSFTEVMAKKYPRPISAWDMNMPNNINAALTYSNGKSYFFKGNKYWRYDTENFKLDTGDPPYPRSMKDYWLNCGTQNQSPK</sequence>
<feature type="repeat" description="Hemopexin" evidence="13">
    <location>
        <begin position="1434"/>
        <end position="1481"/>
    </location>
</feature>
<dbReference type="InterPro" id="IPR018486">
    <property type="entry name" value="Hemopexin_CS"/>
</dbReference>
<feature type="domain" description="Peptidase metallopeptidase" evidence="16">
    <location>
        <begin position="1665"/>
        <end position="1826"/>
    </location>
</feature>
<dbReference type="InterPro" id="IPR021158">
    <property type="entry name" value="Pept_M10A_Zn_BS"/>
</dbReference>
<evidence type="ECO:0000256" key="6">
    <source>
        <dbReference type="ARBA" id="ARBA00022737"/>
    </source>
</evidence>
<gene>
    <name evidence="17" type="ORF">RUM44_003958</name>
</gene>
<dbReference type="InterPro" id="IPR021190">
    <property type="entry name" value="Pept_M10A"/>
</dbReference>
<evidence type="ECO:0000256" key="13">
    <source>
        <dbReference type="PROSITE-ProRule" id="PRU01011"/>
    </source>
</evidence>
<dbReference type="PROSITE" id="PS51642">
    <property type="entry name" value="HEMOPEXIN_2"/>
    <property type="match status" value="12"/>
</dbReference>
<accession>A0ABR1B1G7</accession>
<feature type="compositionally biased region" description="Low complexity" evidence="14">
    <location>
        <begin position="1862"/>
        <end position="1885"/>
    </location>
</feature>
<proteinExistence type="inferred from homology"/>
<evidence type="ECO:0000256" key="4">
    <source>
        <dbReference type="ARBA" id="ARBA00022723"/>
    </source>
</evidence>
<dbReference type="SMART" id="SM00120">
    <property type="entry name" value="HX"/>
    <property type="match status" value="16"/>
</dbReference>
<comment type="caution">
    <text evidence="17">The sequence shown here is derived from an EMBL/GenBank/DDBJ whole genome shotgun (WGS) entry which is preliminary data.</text>
</comment>
<evidence type="ECO:0000256" key="9">
    <source>
        <dbReference type="ARBA" id="ARBA00022837"/>
    </source>
</evidence>
<feature type="repeat" description="Hemopexin" evidence="13">
    <location>
        <begin position="2040"/>
        <end position="2090"/>
    </location>
</feature>
<feature type="repeat" description="Hemopexin" evidence="13">
    <location>
        <begin position="1342"/>
        <end position="1387"/>
    </location>
</feature>
<keyword evidence="11" id="KW-0865">Zymogen</keyword>
<evidence type="ECO:0000256" key="10">
    <source>
        <dbReference type="ARBA" id="ARBA00023049"/>
    </source>
</evidence>
<comment type="cofactor">
    <cofactor evidence="1">
        <name>Zn(2+)</name>
        <dbReference type="ChEBI" id="CHEBI:29105"/>
    </cofactor>
</comment>
<feature type="region of interest" description="Disordered" evidence="14">
    <location>
        <begin position="1857"/>
        <end position="1885"/>
    </location>
</feature>
<keyword evidence="15" id="KW-1133">Transmembrane helix</keyword>
<evidence type="ECO:0000313" key="17">
    <source>
        <dbReference type="EMBL" id="KAK6633356.1"/>
    </source>
</evidence>
<organism evidence="17 18">
    <name type="scientific">Polyplax serrata</name>
    <name type="common">Common mouse louse</name>
    <dbReference type="NCBI Taxonomy" id="468196"/>
    <lineage>
        <taxon>Eukaryota</taxon>
        <taxon>Metazoa</taxon>
        <taxon>Ecdysozoa</taxon>
        <taxon>Arthropoda</taxon>
        <taxon>Hexapoda</taxon>
        <taxon>Insecta</taxon>
        <taxon>Pterygota</taxon>
        <taxon>Neoptera</taxon>
        <taxon>Paraneoptera</taxon>
        <taxon>Psocodea</taxon>
        <taxon>Troctomorpha</taxon>
        <taxon>Phthiraptera</taxon>
        <taxon>Anoplura</taxon>
        <taxon>Polyplacidae</taxon>
        <taxon>Polyplax</taxon>
    </lineage>
</organism>
<feature type="transmembrane region" description="Helical" evidence="15">
    <location>
        <begin position="27"/>
        <end position="45"/>
    </location>
</feature>
<feature type="repeat" description="Hemopexin" evidence="13">
    <location>
        <begin position="987"/>
        <end position="1033"/>
    </location>
</feature>
<dbReference type="Proteomes" id="UP001359485">
    <property type="component" value="Unassembled WGS sequence"/>
</dbReference>
<evidence type="ECO:0000256" key="2">
    <source>
        <dbReference type="ARBA" id="ARBA00010370"/>
    </source>
</evidence>
<dbReference type="InterPro" id="IPR036375">
    <property type="entry name" value="Hemopexin-like_dom_sf"/>
</dbReference>
<dbReference type="InterPro" id="IPR033739">
    <property type="entry name" value="M10A_MMP"/>
</dbReference>
<keyword evidence="5" id="KW-0732">Signal</keyword>
<evidence type="ECO:0000256" key="12">
    <source>
        <dbReference type="ARBA" id="ARBA00023157"/>
    </source>
</evidence>
<evidence type="ECO:0000313" key="18">
    <source>
        <dbReference type="Proteomes" id="UP001359485"/>
    </source>
</evidence>
<dbReference type="InterPro" id="IPR024079">
    <property type="entry name" value="MetalloPept_cat_dom_sf"/>
</dbReference>
<keyword evidence="9" id="KW-0106">Calcium</keyword>
<dbReference type="PRINTS" id="PR00138">
    <property type="entry name" value="MATRIXIN"/>
</dbReference>
<dbReference type="PROSITE" id="PS00546">
    <property type="entry name" value="CYSTEINE_SWITCH"/>
    <property type="match status" value="1"/>
</dbReference>
<keyword evidence="8" id="KW-0862">Zinc</keyword>
<reference evidence="17 18" key="1">
    <citation type="submission" date="2023-09" db="EMBL/GenBank/DDBJ databases">
        <title>Genomes of two closely related lineages of the louse Polyplax serrata with different host specificities.</title>
        <authorList>
            <person name="Martinu J."/>
            <person name="Tarabai H."/>
            <person name="Stefka J."/>
            <person name="Hypsa V."/>
        </authorList>
    </citation>
    <scope>NUCLEOTIDE SEQUENCE [LARGE SCALE GENOMIC DNA]</scope>
    <source>
        <strain evidence="17">98ZLc_SE</strain>
    </source>
</reference>
<dbReference type="Pfam" id="PF00045">
    <property type="entry name" value="Hemopexin"/>
    <property type="match status" value="11"/>
</dbReference>
<keyword evidence="18" id="KW-1185">Reference proteome</keyword>
<keyword evidence="3" id="KW-0645">Protease</keyword>
<keyword evidence="7" id="KW-0378">Hydrolase</keyword>
<evidence type="ECO:0000256" key="11">
    <source>
        <dbReference type="ARBA" id="ARBA00023145"/>
    </source>
</evidence>
<feature type="repeat" description="Hemopexin" evidence="13">
    <location>
        <begin position="371"/>
        <end position="415"/>
    </location>
</feature>
<feature type="domain" description="Peptidase metallopeptidase" evidence="16">
    <location>
        <begin position="1154"/>
        <end position="1314"/>
    </location>
</feature>
<evidence type="ECO:0000256" key="15">
    <source>
        <dbReference type="SAM" id="Phobius"/>
    </source>
</evidence>
<feature type="repeat" description="Hemopexin" evidence="13">
    <location>
        <begin position="1992"/>
        <end position="2039"/>
    </location>
</feature>
<dbReference type="InterPro" id="IPR006026">
    <property type="entry name" value="Peptidase_Metallo"/>
</dbReference>
<evidence type="ECO:0000259" key="16">
    <source>
        <dbReference type="SMART" id="SM00235"/>
    </source>
</evidence>
<keyword evidence="4" id="KW-0479">Metal-binding</keyword>
<dbReference type="PANTHER" id="PTHR10201">
    <property type="entry name" value="MATRIX METALLOPROTEINASE"/>
    <property type="match status" value="1"/>
</dbReference>
<keyword evidence="15" id="KW-0472">Membrane</keyword>
<evidence type="ECO:0000256" key="5">
    <source>
        <dbReference type="ARBA" id="ARBA00022729"/>
    </source>
</evidence>
<evidence type="ECO:0000256" key="1">
    <source>
        <dbReference type="ARBA" id="ARBA00001947"/>
    </source>
</evidence>
<dbReference type="Gene3D" id="2.110.10.10">
    <property type="entry name" value="Hemopexin-like domain"/>
    <property type="match status" value="5"/>
</dbReference>
<keyword evidence="12" id="KW-1015">Disulfide bond</keyword>
<evidence type="ECO:0000256" key="8">
    <source>
        <dbReference type="ARBA" id="ARBA00022833"/>
    </source>
</evidence>
<feature type="repeat" description="Hemopexin" evidence="13">
    <location>
        <begin position="1388"/>
        <end position="1433"/>
    </location>
</feature>
<comment type="similarity">
    <text evidence="2">Belongs to the peptidase M10A family.</text>
</comment>
<keyword evidence="15" id="KW-0812">Transmembrane</keyword>
<dbReference type="SMART" id="SM00235">
    <property type="entry name" value="ZnMc"/>
    <property type="match status" value="4"/>
</dbReference>
<feature type="domain" description="Peptidase metallopeptidase" evidence="16">
    <location>
        <begin position="132"/>
        <end position="290"/>
    </location>
</feature>
<dbReference type="SUPFAM" id="SSF47090">
    <property type="entry name" value="PGBD-like"/>
    <property type="match status" value="4"/>
</dbReference>
<dbReference type="Pfam" id="PF00413">
    <property type="entry name" value="Peptidase_M10"/>
    <property type="match status" value="4"/>
</dbReference>
<dbReference type="Gene3D" id="3.40.390.10">
    <property type="entry name" value="Collagenase (Catalytic Domain)"/>
    <property type="match status" value="4"/>
</dbReference>
<evidence type="ECO:0000256" key="14">
    <source>
        <dbReference type="SAM" id="MobiDB-lite"/>
    </source>
</evidence>
<keyword evidence="10" id="KW-0482">Metalloprotease</keyword>
<feature type="repeat" description="Hemopexin" evidence="13">
    <location>
        <begin position="325"/>
        <end position="370"/>
    </location>
</feature>
<dbReference type="SUPFAM" id="SSF50923">
    <property type="entry name" value="Hemopexin-like domain"/>
    <property type="match status" value="4"/>
</dbReference>
<dbReference type="InterPro" id="IPR018487">
    <property type="entry name" value="Hemopexin-like_repeat"/>
</dbReference>
<feature type="repeat" description="Hemopexin" evidence="13">
    <location>
        <begin position="416"/>
        <end position="463"/>
    </location>
</feature>
<evidence type="ECO:0000256" key="3">
    <source>
        <dbReference type="ARBA" id="ARBA00022670"/>
    </source>
</evidence>
<evidence type="ECO:0000256" key="7">
    <source>
        <dbReference type="ARBA" id="ARBA00022801"/>
    </source>
</evidence>
<feature type="repeat" description="Hemopexin" evidence="13">
    <location>
        <begin position="939"/>
        <end position="985"/>
    </location>
</feature>
<feature type="repeat" description="Hemopexin" evidence="13">
    <location>
        <begin position="1947"/>
        <end position="1991"/>
    </location>
</feature>
<name>A0ABR1B1G7_POLSC</name>
<dbReference type="InterPro" id="IPR036365">
    <property type="entry name" value="PGBD-like_sf"/>
</dbReference>
<protein>
    <recommendedName>
        <fullName evidence="16">Peptidase metallopeptidase domain-containing protein</fullName>
    </recommendedName>
</protein>
<dbReference type="InterPro" id="IPR002477">
    <property type="entry name" value="Peptidoglycan-bd-like"/>
</dbReference>
<dbReference type="InterPro" id="IPR001818">
    <property type="entry name" value="Pept_M10_metallopeptidase"/>
</dbReference>
<dbReference type="EMBL" id="JAWJWF010000004">
    <property type="protein sequence ID" value="KAK6633356.1"/>
    <property type="molecule type" value="Genomic_DNA"/>
</dbReference>
<dbReference type="CDD" id="cd00094">
    <property type="entry name" value="HX"/>
    <property type="match status" value="3"/>
</dbReference>
<feature type="repeat" description="Hemopexin" evidence="13">
    <location>
        <begin position="1034"/>
        <end position="1084"/>
    </location>
</feature>